<reference evidence="2 3" key="1">
    <citation type="submission" date="2013-05" db="EMBL/GenBank/DDBJ databases">
        <title>The Genome Sequence of Actinomyces europaeus ACS-120-V-COL10B.</title>
        <authorList>
            <consortium name="The Broad Institute Genomics Platform"/>
            <person name="Earl A."/>
            <person name="Ward D."/>
            <person name="Feldgarden M."/>
            <person name="Gevers D."/>
            <person name="Saerens B."/>
            <person name="Vaneechoutte M."/>
            <person name="Walker B."/>
            <person name="Young S."/>
            <person name="Zeng Q."/>
            <person name="Gargeya S."/>
            <person name="Fitzgerald M."/>
            <person name="Haas B."/>
            <person name="Abouelleil A."/>
            <person name="Allen A.W."/>
            <person name="Alvarado L."/>
            <person name="Arachchi H.M."/>
            <person name="Berlin A.M."/>
            <person name="Chapman S.B."/>
            <person name="Gainer-Dewar J."/>
            <person name="Goldberg J."/>
            <person name="Griggs A."/>
            <person name="Gujja S."/>
            <person name="Hansen M."/>
            <person name="Howarth C."/>
            <person name="Imamovic A."/>
            <person name="Ireland A."/>
            <person name="Larimer J."/>
            <person name="McCowan C."/>
            <person name="Murphy C."/>
            <person name="Pearson M."/>
            <person name="Poon T.W."/>
            <person name="Priest M."/>
            <person name="Roberts A."/>
            <person name="Saif S."/>
            <person name="Shea T."/>
            <person name="Sisk P."/>
            <person name="Sykes S."/>
            <person name="Wortman J."/>
            <person name="Nusbaum C."/>
            <person name="Birren B."/>
        </authorList>
    </citation>
    <scope>NUCLEOTIDE SEQUENCE [LARGE SCALE GENOMIC DNA]</scope>
    <source>
        <strain evidence="2 3">ACS-120-V-Col10b</strain>
    </source>
</reference>
<dbReference type="EMBL" id="AGWN01000001">
    <property type="protein sequence ID" value="EPD30825.1"/>
    <property type="molecule type" value="Genomic_DNA"/>
</dbReference>
<accession>A0A9W5REH2</accession>
<feature type="transmembrane region" description="Helical" evidence="1">
    <location>
        <begin position="237"/>
        <end position="256"/>
    </location>
</feature>
<feature type="transmembrane region" description="Helical" evidence="1">
    <location>
        <begin position="429"/>
        <end position="449"/>
    </location>
</feature>
<dbReference type="Proteomes" id="UP000014387">
    <property type="component" value="Unassembled WGS sequence"/>
</dbReference>
<feature type="transmembrane region" description="Helical" evidence="1">
    <location>
        <begin position="210"/>
        <end position="230"/>
    </location>
</feature>
<dbReference type="PANTHER" id="PTHR38454">
    <property type="entry name" value="INTEGRAL MEMBRANE PROTEIN-RELATED"/>
    <property type="match status" value="1"/>
</dbReference>
<keyword evidence="1" id="KW-0472">Membrane</keyword>
<feature type="transmembrane region" description="Helical" evidence="1">
    <location>
        <begin position="356"/>
        <end position="375"/>
    </location>
</feature>
<feature type="transmembrane region" description="Helical" evidence="1">
    <location>
        <begin position="139"/>
        <end position="158"/>
    </location>
</feature>
<sequence length="852" mass="92943">MRGKTNPRAHKVSLFLASALGAVLVHLAVRLKVGVYPFGTYSGRVHDFGAQYLPFYSRFRDQILQGSGLSGLTFSWNLGLGVSTIPDYATYLGGPITPLVLLLVPRHQILAAFLISILLKVALAAGFMRLLIHYLRPDFSGVLPLIISVGYACSSWVFELGQFIPQWLDVSYGLPLLFFAALEMRKPRPRWILAGGAVALVWWANYYVAFMASIVAGLFSITLALGLDGFKQGLKNVARFVAVGVLGVAITAPILLPTVNALFQGVGYESVERLIIFGKSVAGIRTLPFTTTITYEPPLYTGFVALALFAAFFFTRDLTWRFKIVWLITSAVLLLSLTNMKAQIVWNLFQTPHGTPYRWVFVITAWVVVTATLAWESKTGNNRFGKGKQLDGPNWGQVIIVVLLGPAIALLLLKRWNLVGFPTAGRTTMAAYVFLLCALLAVILVTRWYPIRKTALLIGRATTALLLVAVSFEYVWTGTLVDKELIPRFEIINTNVEAQRIELSERLTADEWPTHRLGWIHDDFTDFHATDNLSARYIYPGTDYYSTAVTSQYADSVGALGMVTSNGARFSWLPEDSILKGVLSVASEDGLPTLPMARVYPDQFTSTGGSMPEEYESRSSLSNAPNLYHFEPVSVKNAATLAEETQLRKGETYLFSTSCQPGTTVFAGVHRYERISEAPTGYQIEQANGVTASSNGLLGEIGQATEATQSFTLHMTADRTLDQNLFVGCADISEYLRGTEKIARPSDLVIQAEKVTATFTQPVSGEFVLATPAIDGWSCSADGKPIPVSSRAGLLSATVSGSTTVHCSFTPPLFRAGIGISALAILLLCTPGLVARLRKPKAHLTEGAEPVS</sequence>
<protein>
    <submittedName>
        <fullName evidence="2">Uncharacterized protein</fullName>
    </submittedName>
</protein>
<dbReference type="AlphaFoldDB" id="A0A9W5REH2"/>
<dbReference type="InterPro" id="IPR018580">
    <property type="entry name" value="Uncharacterised_YfhO"/>
</dbReference>
<proteinExistence type="predicted"/>
<evidence type="ECO:0000256" key="1">
    <source>
        <dbReference type="SAM" id="Phobius"/>
    </source>
</evidence>
<feature type="transmembrane region" description="Helical" evidence="1">
    <location>
        <begin position="109"/>
        <end position="132"/>
    </location>
</feature>
<evidence type="ECO:0000313" key="2">
    <source>
        <dbReference type="EMBL" id="EPD30825.1"/>
    </source>
</evidence>
<feature type="transmembrane region" description="Helical" evidence="1">
    <location>
        <begin position="324"/>
        <end position="344"/>
    </location>
</feature>
<keyword evidence="1" id="KW-0812">Transmembrane</keyword>
<feature type="transmembrane region" description="Helical" evidence="1">
    <location>
        <begin position="297"/>
        <end position="315"/>
    </location>
</feature>
<keyword evidence="1" id="KW-1133">Transmembrane helix</keyword>
<feature type="transmembrane region" description="Helical" evidence="1">
    <location>
        <begin position="164"/>
        <end position="182"/>
    </location>
</feature>
<name>A0A9W5REH2_9ACTO</name>
<feature type="transmembrane region" description="Helical" evidence="1">
    <location>
        <begin position="813"/>
        <end position="834"/>
    </location>
</feature>
<evidence type="ECO:0000313" key="3">
    <source>
        <dbReference type="Proteomes" id="UP000014387"/>
    </source>
</evidence>
<comment type="caution">
    <text evidence="2">The sequence shown here is derived from an EMBL/GenBank/DDBJ whole genome shotgun (WGS) entry which is preliminary data.</text>
</comment>
<feature type="transmembrane region" description="Helical" evidence="1">
    <location>
        <begin position="395"/>
        <end position="413"/>
    </location>
</feature>
<keyword evidence="3" id="KW-1185">Reference proteome</keyword>
<dbReference type="RefSeq" id="WP_016443937.1">
    <property type="nucleotide sequence ID" value="NZ_KE150266.1"/>
</dbReference>
<gene>
    <name evidence="2" type="ORF">HMPREF9238_00580</name>
</gene>
<dbReference type="PANTHER" id="PTHR38454:SF1">
    <property type="entry name" value="INTEGRAL MEMBRANE PROTEIN"/>
    <property type="match status" value="1"/>
</dbReference>
<dbReference type="Pfam" id="PF09586">
    <property type="entry name" value="YfhO"/>
    <property type="match status" value="1"/>
</dbReference>
<organism evidence="2 3">
    <name type="scientific">Gleimia europaea ACS-120-V-Col10b</name>
    <dbReference type="NCBI Taxonomy" id="883069"/>
    <lineage>
        <taxon>Bacteria</taxon>
        <taxon>Bacillati</taxon>
        <taxon>Actinomycetota</taxon>
        <taxon>Actinomycetes</taxon>
        <taxon>Actinomycetales</taxon>
        <taxon>Actinomycetaceae</taxon>
        <taxon>Gleimia</taxon>
    </lineage>
</organism>
<feature type="transmembrane region" description="Helical" evidence="1">
    <location>
        <begin position="456"/>
        <end position="476"/>
    </location>
</feature>